<reference evidence="2" key="1">
    <citation type="submission" date="2017-02" db="UniProtKB">
        <authorList>
            <consortium name="WormBaseParasite"/>
        </authorList>
    </citation>
    <scope>IDENTIFICATION</scope>
</reference>
<protein>
    <submittedName>
        <fullName evidence="2">Secreted protein</fullName>
    </submittedName>
</protein>
<organism evidence="1 2">
    <name type="scientific">Ascaris lumbricoides</name>
    <name type="common">Giant roundworm</name>
    <dbReference type="NCBI Taxonomy" id="6252"/>
    <lineage>
        <taxon>Eukaryota</taxon>
        <taxon>Metazoa</taxon>
        <taxon>Ecdysozoa</taxon>
        <taxon>Nematoda</taxon>
        <taxon>Chromadorea</taxon>
        <taxon>Rhabditida</taxon>
        <taxon>Spirurina</taxon>
        <taxon>Ascaridomorpha</taxon>
        <taxon>Ascaridoidea</taxon>
        <taxon>Ascarididae</taxon>
        <taxon>Ascaris</taxon>
    </lineage>
</organism>
<accession>A0A0M3HJK6</accession>
<sequence>MLWRSAHVAAMLGMSEVFVDADERHRMRLDLSYRISIKISLKFFYAQIFQIKSNTSLFVLFHCIHIYKNFQIFPFIHIQFIDYSILCIGI</sequence>
<dbReference type="WBParaSite" id="ALUE_0000170101-mRNA-1">
    <property type="protein sequence ID" value="ALUE_0000170101-mRNA-1"/>
    <property type="gene ID" value="ALUE_0000170101"/>
</dbReference>
<keyword evidence="1" id="KW-1185">Reference proteome</keyword>
<dbReference type="AlphaFoldDB" id="A0A0M3HJK6"/>
<evidence type="ECO:0000313" key="2">
    <source>
        <dbReference type="WBParaSite" id="ALUE_0000170101-mRNA-1"/>
    </source>
</evidence>
<evidence type="ECO:0000313" key="1">
    <source>
        <dbReference type="Proteomes" id="UP000036681"/>
    </source>
</evidence>
<dbReference type="Proteomes" id="UP000036681">
    <property type="component" value="Unplaced"/>
</dbReference>
<name>A0A0M3HJK6_ASCLU</name>
<proteinExistence type="predicted"/>